<dbReference type="Pfam" id="PF07554">
    <property type="entry name" value="FIVAR"/>
    <property type="match status" value="3"/>
</dbReference>
<keyword evidence="5" id="KW-0472">Membrane</keyword>
<protein>
    <submittedName>
        <fullName evidence="8">Discoidin domain-containing protein</fullName>
    </submittedName>
</protein>
<feature type="signal peptide" evidence="6">
    <location>
        <begin position="1"/>
        <end position="36"/>
    </location>
</feature>
<dbReference type="InterPro" id="IPR025705">
    <property type="entry name" value="Beta_hexosaminidase_sua/sub"/>
</dbReference>
<evidence type="ECO:0000256" key="5">
    <source>
        <dbReference type="SAM" id="Phobius"/>
    </source>
</evidence>
<dbReference type="Gene3D" id="1.20.1270.70">
    <property type="entry name" value="Designed single chain three-helix bundle"/>
    <property type="match status" value="1"/>
</dbReference>
<organism evidence="8 9">
    <name type="scientific">Amedibacillus dolichus</name>
    <dbReference type="NCBI Taxonomy" id="31971"/>
    <lineage>
        <taxon>Bacteria</taxon>
        <taxon>Bacillati</taxon>
        <taxon>Bacillota</taxon>
        <taxon>Erysipelotrichia</taxon>
        <taxon>Erysipelotrichales</taxon>
        <taxon>Erysipelotrichaceae</taxon>
        <taxon>Amedibacillus</taxon>
    </lineage>
</organism>
<evidence type="ECO:0000256" key="2">
    <source>
        <dbReference type="ARBA" id="ARBA00022801"/>
    </source>
</evidence>
<dbReference type="PRINTS" id="PR00738">
    <property type="entry name" value="GLHYDRLASE20"/>
</dbReference>
<dbReference type="Gene3D" id="1.20.1270.90">
    <property type="entry name" value="AF1782-like"/>
    <property type="match status" value="3"/>
</dbReference>
<dbReference type="Gene3D" id="2.60.120.260">
    <property type="entry name" value="Galactose-binding domain-like"/>
    <property type="match status" value="4"/>
</dbReference>
<evidence type="ECO:0000256" key="6">
    <source>
        <dbReference type="SAM" id="SignalP"/>
    </source>
</evidence>
<feature type="chain" id="PRO_5047492484" evidence="6">
    <location>
        <begin position="37"/>
        <end position="1801"/>
    </location>
</feature>
<dbReference type="InterPro" id="IPR008979">
    <property type="entry name" value="Galactose-bd-like_sf"/>
</dbReference>
<feature type="domain" description="F5/8 type C" evidence="7">
    <location>
        <begin position="31"/>
        <end position="182"/>
    </location>
</feature>
<evidence type="ECO:0000313" key="8">
    <source>
        <dbReference type="EMBL" id="MDM8157167.1"/>
    </source>
</evidence>
<dbReference type="Pfam" id="PF02838">
    <property type="entry name" value="Glyco_hydro_20b"/>
    <property type="match status" value="1"/>
</dbReference>
<dbReference type="Proteomes" id="UP001529340">
    <property type="component" value="Unassembled WGS sequence"/>
</dbReference>
<dbReference type="InterPro" id="IPR029018">
    <property type="entry name" value="Hex-like_dom2"/>
</dbReference>
<feature type="domain" description="F5/8 type C" evidence="7">
    <location>
        <begin position="325"/>
        <end position="475"/>
    </location>
</feature>
<dbReference type="SUPFAM" id="SSF49785">
    <property type="entry name" value="Galactose-binding domain-like"/>
    <property type="match status" value="4"/>
</dbReference>
<dbReference type="Gene3D" id="3.20.20.80">
    <property type="entry name" value="Glycosidases"/>
    <property type="match status" value="1"/>
</dbReference>
<evidence type="ECO:0000256" key="4">
    <source>
        <dbReference type="SAM" id="MobiDB-lite"/>
    </source>
</evidence>
<evidence type="ECO:0000256" key="3">
    <source>
        <dbReference type="ARBA" id="ARBA00023295"/>
    </source>
</evidence>
<proteinExistence type="inferred from homology"/>
<keyword evidence="6" id="KW-0732">Signal</keyword>
<dbReference type="InterPro" id="IPR000421">
    <property type="entry name" value="FA58C"/>
</dbReference>
<dbReference type="Pfam" id="PF00728">
    <property type="entry name" value="Glyco_hydro_20"/>
    <property type="match status" value="1"/>
</dbReference>
<feature type="domain" description="F5/8 type C" evidence="7">
    <location>
        <begin position="1380"/>
        <end position="1531"/>
    </location>
</feature>
<keyword evidence="2" id="KW-0378">Hydrolase</keyword>
<dbReference type="Gene3D" id="2.60.120.200">
    <property type="match status" value="1"/>
</dbReference>
<reference evidence="8" key="1">
    <citation type="submission" date="2023-06" db="EMBL/GenBank/DDBJ databases">
        <title>Identification and characterization of horizontal gene transfer across gut microbiota members of farm animals based on homology search.</title>
        <authorList>
            <person name="Schwarzerova J."/>
            <person name="Nykrynova M."/>
            <person name="Jureckova K."/>
            <person name="Cejkova D."/>
            <person name="Rychlik I."/>
        </authorList>
    </citation>
    <scope>NUCLEOTIDE SEQUENCE</scope>
    <source>
        <strain evidence="8">ET39</strain>
    </source>
</reference>
<dbReference type="InterPro" id="IPR015882">
    <property type="entry name" value="HEX_bac_N"/>
</dbReference>
<dbReference type="InterPro" id="IPR052764">
    <property type="entry name" value="GH20_Enzymes"/>
</dbReference>
<dbReference type="Pfam" id="PF22633">
    <property type="entry name" value="F5_F8_type_C_2"/>
    <property type="match status" value="1"/>
</dbReference>
<reference evidence="8" key="2">
    <citation type="submission" date="2023-06" db="EMBL/GenBank/DDBJ databases">
        <authorList>
            <person name="Zeman M."/>
            <person name="Kubasova T."/>
            <person name="Jahodarova E."/>
            <person name="Nykrynova M."/>
            <person name="Rychlik I."/>
        </authorList>
    </citation>
    <scope>NUCLEOTIDE SEQUENCE</scope>
    <source>
        <strain evidence="8">ET39</strain>
    </source>
</reference>
<evidence type="ECO:0000259" key="7">
    <source>
        <dbReference type="PROSITE" id="PS50022"/>
    </source>
</evidence>
<feature type="transmembrane region" description="Helical" evidence="5">
    <location>
        <begin position="1770"/>
        <end position="1794"/>
    </location>
</feature>
<comment type="similarity">
    <text evidence="1">Belongs to the glycosyl hydrolase 20 family.</text>
</comment>
<dbReference type="PROSITE" id="PS50022">
    <property type="entry name" value="FA58C_3"/>
    <property type="match status" value="4"/>
</dbReference>
<feature type="domain" description="F5/8 type C" evidence="7">
    <location>
        <begin position="187"/>
        <end position="322"/>
    </location>
</feature>
<comment type="caution">
    <text evidence="8">The sequence shown here is derived from an EMBL/GenBank/DDBJ whole genome shotgun (WGS) entry which is preliminary data.</text>
</comment>
<dbReference type="SUPFAM" id="SSF55545">
    <property type="entry name" value="beta-N-acetylhexosaminidase-like domain"/>
    <property type="match status" value="1"/>
</dbReference>
<dbReference type="PROSITE" id="PS51257">
    <property type="entry name" value="PROKAR_LIPOPROTEIN"/>
    <property type="match status" value="1"/>
</dbReference>
<dbReference type="SUPFAM" id="SSF51445">
    <property type="entry name" value="(Trans)glycosidases"/>
    <property type="match status" value="1"/>
</dbReference>
<dbReference type="EMBL" id="JAUDCG010000020">
    <property type="protein sequence ID" value="MDM8157167.1"/>
    <property type="molecule type" value="Genomic_DNA"/>
</dbReference>
<feature type="region of interest" description="Disordered" evidence="4">
    <location>
        <begin position="202"/>
        <end position="222"/>
    </location>
</feature>
<dbReference type="RefSeq" id="WP_289607629.1">
    <property type="nucleotide sequence ID" value="NZ_JAUDCG010000020.1"/>
</dbReference>
<dbReference type="Pfam" id="PF00754">
    <property type="entry name" value="F5_F8_type_C"/>
    <property type="match status" value="3"/>
</dbReference>
<keyword evidence="9" id="KW-1185">Reference proteome</keyword>
<dbReference type="CDD" id="cd06564">
    <property type="entry name" value="GH20_DspB_LnbB-like"/>
    <property type="match status" value="1"/>
</dbReference>
<dbReference type="InterPro" id="IPR015883">
    <property type="entry name" value="Glyco_hydro_20_cat"/>
</dbReference>
<keyword evidence="5" id="KW-0812">Transmembrane</keyword>
<dbReference type="Gene3D" id="3.30.379.10">
    <property type="entry name" value="Chitobiase/beta-hexosaminidase domain 2-like"/>
    <property type="match status" value="1"/>
</dbReference>
<sequence>MKREKKRANVFLKGALAALMALSCIPGSGLTTVVEAAESDNLALNKNVTVSHYYDQETGNNQKFIPSHAVDGDLSTRWASEGDNQYNGSLTVDLGSATAFNKFEIYFEEGGAATVTDYVIEGSNNADSGFVELYNAPEDLSVQDAHETVVLPETETYQYVRITINVSGYPSASLREFEIYNDETASTTPANVNLASNKPVEASAENGTMPASNLTDDDPNSRWSAEANAVQWAYVDLGESYDMNYFSVIWESASVYASSFNIYVSDNPDNWGTAVATVSDNATRNSEVTLDEKAHGRYVKLEVTQMHGYPSVSATDFQVMLKDSSQTIPQDPEENVALGKTGYASSQEASDLNANKAFDGDRTTRSSRWSSNVGNAPHWLYVDLGDVKDVKTVRLYWETRKATNYQIEISNDASQWTSVKVMNQRPTSTTDTITLDDVQKARYVRLYISASDAKDPDGGVEWNSISVYEMEVYGGTPAISMGDIGNMITVEEPTSDTDKLVVNLPKVEGYTVTYNGTDLEQVIDDDLTIYHPVVDKEVNVSFKIVNDETEDYEFKEIAVTVPGTYQSAAGDNEAPAVLPELQEWKGGTGNFTLTDSSKIVYADDDLKSAADEMAADYEDLTGKTITVVKGTSADVAAGDFFFAKTEDTSLGLMKEGYLMDISDTIVVTSETQTGAYWATRTILQALKQSDFTTIPQGITRDYPMYEVRGFILDVGRKTFTMDYLEQVVKEMSWYKMNDFQVHVNDNLIGLENKEDPMTAYSAFRLENDTIKKGGILTDAQGNPLTVNDQVLEYEQDLTSTDLWYTKDEFRDFIQESRELGVNIVPEIDTPAHSLALTKVLPELRHGTSGRQNDHLDLVDSYEQCLTFVQTIFGEYMQEDNPVFDEETIVHIGADEYNASSTAYRKFVNDMIDYVEGTERKVRVWGSFTAAAEGEEINAEGVQINLWNFGYANMDQMYEDGFDLINCNDGNYYIVPNAGYYYDYLNDGTMYNLAINSIGGVTIPAGDDQMVGGAFAVWNDMTDYLDNGVSEYDVYDRISNMSLFAAKLWGKGDLDLAGAQARAEELGDAPRTNFGYEVDSVSDEYMNLPMDELKDTSANNFAVNEGENAEIVEVDGKNALKLEGGKSYITTGLETVGLGSDLRVKVKRTSDSTEEQILFESPYGSIKAVQNETGQVGFSRELFDYSFNYTLPLNEWVELEFKNQQNVMQLYVNGELVDTLGDDERIEGRPMLATGMFPMATIGSETNAFIGYVDDVRIGKNADFASTMSLDYALWNAATILDDSNSATLTPLMEEAKSLLTQYDPDAAEIERLTKELNSAIEATDSELADYSRIEAYKALVADLSSFTEESAAAVQRVLDMIRYDLPAELQYVVDSYEQALVDAINGLETKSLNDLYYVDSSTMTATASSYQKDGSNPSNVLDGNKNTMWHTDWNETSMPHWIQLELKEPMTINGLEYTPRQSGSNGNLTDYTVKVSTDGEHFEDVVTGQLPNNANTKMIEFNPVNAKYVRLVYNKAANNNGSAAELRVRLANIEADVDGLRVAVDDAKAHVATLDPAAYTEDSWNHLMDTIDAAEALLAAENPDANDVAQMIYDLDKALSGLRLVTDKDALNATIEQAEGLDEGAYTADSWAALQEKLAAAKEVVADADATQLQVTQADDALQAAIDALVKVEAPQQADKDALQDLVDQYTGYHSTDYTAETWKPFKAAYDAAWEVLQNENATQAEVDAAYEALKAAGEALVKAPAQGGQDPSDGEETTPPAKDEETDTAAVAGAFAPWAAAGMLSALAIGFVWRKKRTEK</sequence>
<dbReference type="PANTHER" id="PTHR43678:SF1">
    <property type="entry name" value="BETA-N-ACETYLHEXOSAMINIDASE"/>
    <property type="match status" value="1"/>
</dbReference>
<keyword evidence="5" id="KW-1133">Transmembrane helix</keyword>
<keyword evidence="3" id="KW-0326">Glycosidase</keyword>
<dbReference type="PANTHER" id="PTHR43678">
    <property type="entry name" value="PUTATIVE (AFU_ORTHOLOGUE AFUA_2G00640)-RELATED"/>
    <property type="match status" value="1"/>
</dbReference>
<dbReference type="InterPro" id="IPR017853">
    <property type="entry name" value="GH"/>
</dbReference>
<dbReference type="InterPro" id="IPR013320">
    <property type="entry name" value="ConA-like_dom_sf"/>
</dbReference>
<evidence type="ECO:0000313" key="9">
    <source>
        <dbReference type="Proteomes" id="UP001529340"/>
    </source>
</evidence>
<feature type="compositionally biased region" description="Polar residues" evidence="4">
    <location>
        <begin position="205"/>
        <end position="214"/>
    </location>
</feature>
<accession>A0ABT7UC27</accession>
<feature type="region of interest" description="Disordered" evidence="4">
    <location>
        <begin position="1743"/>
        <end position="1767"/>
    </location>
</feature>
<gene>
    <name evidence="8" type="ORF">QUV96_05875</name>
</gene>
<dbReference type="SUPFAM" id="SSF49899">
    <property type="entry name" value="Concanavalin A-like lectins/glucanases"/>
    <property type="match status" value="1"/>
</dbReference>
<evidence type="ECO:0000256" key="1">
    <source>
        <dbReference type="ARBA" id="ARBA00006285"/>
    </source>
</evidence>
<name>A0ABT7UC27_9FIRM</name>